<accession>A0A409XUC5</accession>
<name>A0A409XUC5_PSICY</name>
<evidence type="ECO:0000313" key="2">
    <source>
        <dbReference type="EMBL" id="PPQ94429.1"/>
    </source>
</evidence>
<reference evidence="2 3" key="1">
    <citation type="journal article" date="2018" name="Evol. Lett.">
        <title>Horizontal gene cluster transfer increased hallucinogenic mushroom diversity.</title>
        <authorList>
            <person name="Reynolds H.T."/>
            <person name="Vijayakumar V."/>
            <person name="Gluck-Thaler E."/>
            <person name="Korotkin H.B."/>
            <person name="Matheny P.B."/>
            <person name="Slot J.C."/>
        </authorList>
    </citation>
    <scope>NUCLEOTIDE SEQUENCE [LARGE SCALE GENOMIC DNA]</scope>
    <source>
        <strain evidence="2 3">2631</strain>
    </source>
</reference>
<comment type="caution">
    <text evidence="2">The sequence shown here is derived from an EMBL/GenBank/DDBJ whole genome shotgun (WGS) entry which is preliminary data.</text>
</comment>
<protein>
    <submittedName>
        <fullName evidence="2">Uncharacterized protein</fullName>
    </submittedName>
</protein>
<dbReference type="InParanoid" id="A0A409XUC5"/>
<gene>
    <name evidence="2" type="ORF">CVT25_002520</name>
</gene>
<dbReference type="AlphaFoldDB" id="A0A409XUC5"/>
<organism evidence="2 3">
    <name type="scientific">Psilocybe cyanescens</name>
    <dbReference type="NCBI Taxonomy" id="93625"/>
    <lineage>
        <taxon>Eukaryota</taxon>
        <taxon>Fungi</taxon>
        <taxon>Dikarya</taxon>
        <taxon>Basidiomycota</taxon>
        <taxon>Agaricomycotina</taxon>
        <taxon>Agaricomycetes</taxon>
        <taxon>Agaricomycetidae</taxon>
        <taxon>Agaricales</taxon>
        <taxon>Agaricineae</taxon>
        <taxon>Strophariaceae</taxon>
        <taxon>Psilocybe</taxon>
    </lineage>
</organism>
<sequence>MQSMEDKRPPPYRELTVYGLPELITAFNDISPAESSTSSDNSNFETFYDPSPEKYSEDLERSRHDIDKTFNMRSNKHTFPRRIQTEPVVLIRSRQPLGTEKRPRPAIPRSSDARRNMIYTFISSTTGTNSMSLVPSVDTDDNQAQYSVTVSMNCFMPSSFITKIFHQKNVFGEFELGIMSNEVTSKVKIWGLNYVISDILSKSKGRVSLDYYRSTLTTGTLRFQGSWFWNPLGISTDYCLKWDYSIRPCTVSQSIASTYHKTSSDHQSSSVQCHSTVGDKDILAKFTSPYGLNDTGGFPLLEVTPAGQDPKLFEHILISLLIIERKRLTPDRDNNLKPLFN</sequence>
<dbReference type="Proteomes" id="UP000283269">
    <property type="component" value="Unassembled WGS sequence"/>
</dbReference>
<dbReference type="EMBL" id="NHYD01000343">
    <property type="protein sequence ID" value="PPQ94429.1"/>
    <property type="molecule type" value="Genomic_DNA"/>
</dbReference>
<keyword evidence="3" id="KW-1185">Reference proteome</keyword>
<proteinExistence type="predicted"/>
<dbReference type="OrthoDB" id="3174721at2759"/>
<evidence type="ECO:0000256" key="1">
    <source>
        <dbReference type="SAM" id="MobiDB-lite"/>
    </source>
</evidence>
<feature type="region of interest" description="Disordered" evidence="1">
    <location>
        <begin position="31"/>
        <end position="59"/>
    </location>
</feature>
<feature type="compositionally biased region" description="Polar residues" evidence="1">
    <location>
        <begin position="33"/>
        <end position="45"/>
    </location>
</feature>
<evidence type="ECO:0000313" key="3">
    <source>
        <dbReference type="Proteomes" id="UP000283269"/>
    </source>
</evidence>